<evidence type="ECO:0000313" key="2">
    <source>
        <dbReference type="EMBL" id="KAJ2929758.1"/>
    </source>
</evidence>
<feature type="compositionally biased region" description="Low complexity" evidence="1">
    <location>
        <begin position="581"/>
        <end position="593"/>
    </location>
</feature>
<evidence type="ECO:0000256" key="1">
    <source>
        <dbReference type="SAM" id="MobiDB-lite"/>
    </source>
</evidence>
<feature type="compositionally biased region" description="Pro residues" evidence="1">
    <location>
        <begin position="110"/>
        <end position="123"/>
    </location>
</feature>
<keyword evidence="3" id="KW-1185">Reference proteome</keyword>
<feature type="compositionally biased region" description="Low complexity" evidence="1">
    <location>
        <begin position="404"/>
        <end position="415"/>
    </location>
</feature>
<feature type="compositionally biased region" description="Low complexity" evidence="1">
    <location>
        <begin position="153"/>
        <end position="167"/>
    </location>
</feature>
<protein>
    <submittedName>
        <fullName evidence="2">Uncharacterized protein</fullName>
    </submittedName>
</protein>
<feature type="compositionally biased region" description="Low complexity" evidence="1">
    <location>
        <begin position="520"/>
        <end position="532"/>
    </location>
</feature>
<name>A0A9W8JB39_9AGAR</name>
<feature type="region of interest" description="Disordered" evidence="1">
    <location>
        <begin position="245"/>
        <end position="284"/>
    </location>
</feature>
<dbReference type="Proteomes" id="UP001140091">
    <property type="component" value="Unassembled WGS sequence"/>
</dbReference>
<comment type="caution">
    <text evidence="2">The sequence shown here is derived from an EMBL/GenBank/DDBJ whole genome shotgun (WGS) entry which is preliminary data.</text>
</comment>
<reference evidence="2" key="1">
    <citation type="submission" date="2022-06" db="EMBL/GenBank/DDBJ databases">
        <title>Genome Sequence of Candolleomyces eurysporus.</title>
        <authorList>
            <person name="Buettner E."/>
        </authorList>
    </citation>
    <scope>NUCLEOTIDE SEQUENCE</scope>
    <source>
        <strain evidence="2">VTCC 930004</strain>
    </source>
</reference>
<organism evidence="2 3">
    <name type="scientific">Candolleomyces eurysporus</name>
    <dbReference type="NCBI Taxonomy" id="2828524"/>
    <lineage>
        <taxon>Eukaryota</taxon>
        <taxon>Fungi</taxon>
        <taxon>Dikarya</taxon>
        <taxon>Basidiomycota</taxon>
        <taxon>Agaricomycotina</taxon>
        <taxon>Agaricomycetes</taxon>
        <taxon>Agaricomycetidae</taxon>
        <taxon>Agaricales</taxon>
        <taxon>Agaricineae</taxon>
        <taxon>Psathyrellaceae</taxon>
        <taxon>Candolleomyces</taxon>
    </lineage>
</organism>
<feature type="region of interest" description="Disordered" evidence="1">
    <location>
        <begin position="343"/>
        <end position="467"/>
    </location>
</feature>
<dbReference type="AlphaFoldDB" id="A0A9W8JB39"/>
<accession>A0A9W8JB39</accession>
<feature type="non-terminal residue" evidence="2">
    <location>
        <position position="635"/>
    </location>
</feature>
<feature type="region of interest" description="Disordered" evidence="1">
    <location>
        <begin position="581"/>
        <end position="609"/>
    </location>
</feature>
<sequence>MAMTAATETSAVSASSLRALALSTLKSKRRKPAAVQPVVPGLSRRLPPVPSLDGMQLDYGEDESASAAGSWMDVDSPVIQDGHMREEGEISDEEGSSKRLSAKAETELPPQEPPAAPENPLPAPGGLSLLDRITDPPKVLPSMPESLKPLSERISSPPTASTSSRSIHAGQVRPNVPMDQSKYDTAKDLFLELLGWGVKPEYFIEAGVTRELIYYAFTELNLQLPENLDTKGLLPYNPETVKSFSFIEPDPSSPASLKEPSPFPSDAPDTGKPSHKDQVAAVPAQGDLHDIEMLRRQELIARKAVQASRKAKKANTNPVVANVPSETVDDFLNSIMPAVEVVPSSPHTPASPLVESSSERPAPSVSPPSPTLFEEKSNSTPPLEAPPLSTESVTVTFDNAMRLSPDSSSGDSTPTHQNPNRRGTKRPVASDFVDWDGSSRPLGRSNSYDVTPHPHHHHTRRKTGTTSFVNVPMRCVIDLSDSETDEDDETATRPTTSKVVFALPSNGVSTPNRFKPVAKSASSTGTTTPSTLEETEREIERMKQLIAERTRRQNLKKLAAAKAGAVNVNELAPSARESLAPVSRPAVAPASNSTSPVAPPSNSGPALADVDDVGKASVQLLQGLNLSIETRLNTF</sequence>
<gene>
    <name evidence="2" type="ORF">H1R20_g7323</name>
</gene>
<dbReference type="EMBL" id="JANBPK010000859">
    <property type="protein sequence ID" value="KAJ2929758.1"/>
    <property type="molecule type" value="Genomic_DNA"/>
</dbReference>
<dbReference type="OrthoDB" id="3270652at2759"/>
<feature type="region of interest" description="Disordered" evidence="1">
    <location>
        <begin position="26"/>
        <end position="180"/>
    </location>
</feature>
<feature type="compositionally biased region" description="Polar residues" evidence="1">
    <location>
        <begin position="594"/>
        <end position="604"/>
    </location>
</feature>
<proteinExistence type="predicted"/>
<feature type="compositionally biased region" description="Basic residues" evidence="1">
    <location>
        <begin position="453"/>
        <end position="463"/>
    </location>
</feature>
<evidence type="ECO:0000313" key="3">
    <source>
        <dbReference type="Proteomes" id="UP001140091"/>
    </source>
</evidence>
<feature type="region of interest" description="Disordered" evidence="1">
    <location>
        <begin position="511"/>
        <end position="536"/>
    </location>
</feature>